<comment type="caution">
    <text evidence="1">The sequence shown here is derived from an EMBL/GenBank/DDBJ whole genome shotgun (WGS) entry which is preliminary data.</text>
</comment>
<gene>
    <name evidence="1" type="ORF">G8O67_005457</name>
</gene>
<reference evidence="1" key="1">
    <citation type="journal article" date="2018" name="Genome Biol.">
        <title>SKESA: strategic k-mer extension for scrupulous assemblies.</title>
        <authorList>
            <person name="Souvorov A."/>
            <person name="Agarwala R."/>
            <person name="Lipman D.J."/>
        </authorList>
    </citation>
    <scope>NUCLEOTIDE SEQUENCE</scope>
    <source>
        <strain evidence="1">MA.CK_00/00002125</strain>
    </source>
</reference>
<dbReference type="AlphaFoldDB" id="A0A756I419"/>
<evidence type="ECO:0000313" key="1">
    <source>
        <dbReference type="EMBL" id="HAG0018026.1"/>
    </source>
</evidence>
<accession>A0A756I419</accession>
<sequence length="285" mass="33798">MPQSVSQIIVGGVSGEHGNSFSERWRKVAQYERRNEKATVKVNTLCQEYELRVMLHDRKMGEARCRWLRHIMLFLNAKELKRKDRQLLFEYVDEQLGQMQDFPFFYDPQMLRSLTEELEHQGEALFRKERKQVLDQVCHEFNLMMKATFGEDVEIPHSQLREILNSGDREAMELLFGQLREEYVDKKNGQDYATGDKEPEWQDFEFNYSPDENDNASTIREIFRGGQLSKIYRQIARVVHPDREQCPQKKEEKHRLMQQLVKARKEGDVVTLVKMYGEFVPDGDI</sequence>
<dbReference type="EMBL" id="DAAWYJ010000062">
    <property type="protein sequence ID" value="HAG0018026.1"/>
    <property type="molecule type" value="Genomic_DNA"/>
</dbReference>
<name>A0A756I419_SALER</name>
<protein>
    <submittedName>
        <fullName evidence="1">J domain-containing protein</fullName>
    </submittedName>
</protein>
<organism evidence="1">
    <name type="scientific">Salmonella enterica</name>
    <name type="common">Salmonella choleraesuis</name>
    <dbReference type="NCBI Taxonomy" id="28901"/>
    <lineage>
        <taxon>Bacteria</taxon>
        <taxon>Pseudomonadati</taxon>
        <taxon>Pseudomonadota</taxon>
        <taxon>Gammaproteobacteria</taxon>
        <taxon>Enterobacterales</taxon>
        <taxon>Enterobacteriaceae</taxon>
        <taxon>Salmonella</taxon>
    </lineage>
</organism>
<reference evidence="1" key="2">
    <citation type="submission" date="2020-02" db="EMBL/GenBank/DDBJ databases">
        <authorList>
            <consortium name="NCBI Pathogen Detection Project"/>
        </authorList>
    </citation>
    <scope>NUCLEOTIDE SEQUENCE</scope>
    <source>
        <strain evidence="1">MA.CK_00/00002125</strain>
    </source>
</reference>
<proteinExistence type="predicted"/>
<feature type="non-terminal residue" evidence="1">
    <location>
        <position position="285"/>
    </location>
</feature>